<proteinExistence type="predicted"/>
<comment type="caution">
    <text evidence="1">The sequence shown here is derived from an EMBL/GenBank/DDBJ whole genome shotgun (WGS) entry which is preliminary data.</text>
</comment>
<accession>A0ACC5SU69</accession>
<reference evidence="1" key="1">
    <citation type="submission" date="2021-03" db="EMBL/GenBank/DDBJ databases">
        <title>Genomic Encyclopedia of Type Strains, Phase IV (KMG-IV): sequencing the most valuable type-strain genomes for metagenomic binning, comparative biology and taxonomic classification.</title>
        <authorList>
            <person name="Goeker M."/>
        </authorList>
    </citation>
    <scope>NUCLEOTIDE SEQUENCE</scope>
    <source>
        <strain evidence="1">DSM 18131</strain>
    </source>
</reference>
<keyword evidence="2" id="KW-1185">Reference proteome</keyword>
<dbReference type="EMBL" id="JAGGJR010000002">
    <property type="protein sequence ID" value="MBP1872365.1"/>
    <property type="molecule type" value="Genomic_DNA"/>
</dbReference>
<name>A0ACC5SU69_ENSAD</name>
<dbReference type="Proteomes" id="UP000823773">
    <property type="component" value="Unassembled WGS sequence"/>
</dbReference>
<organism evidence="1 2">
    <name type="scientific">Ensifer adhaerens</name>
    <name type="common">Sinorhizobium morelense</name>
    <dbReference type="NCBI Taxonomy" id="106592"/>
    <lineage>
        <taxon>Bacteria</taxon>
        <taxon>Pseudomonadati</taxon>
        <taxon>Pseudomonadota</taxon>
        <taxon>Alphaproteobacteria</taxon>
        <taxon>Hyphomicrobiales</taxon>
        <taxon>Rhizobiaceae</taxon>
        <taxon>Sinorhizobium/Ensifer group</taxon>
        <taxon>Ensifer</taxon>
    </lineage>
</organism>
<gene>
    <name evidence="1" type="ORF">J2Z19_002077</name>
</gene>
<protein>
    <submittedName>
        <fullName evidence="1">Capsular polysaccharide transport system permease protein</fullName>
    </submittedName>
</protein>
<evidence type="ECO:0000313" key="2">
    <source>
        <dbReference type="Proteomes" id="UP000823773"/>
    </source>
</evidence>
<sequence length="420" mass="46856">MKNLEQDTQRSSALQKSRSAAKALSATARKLRFSTSNRSSLYEAAGLRPRFADRVFRWAAMCVTVSFLLLPNIFSVLYYGLIASDQYQSEARFVVRTSSPAIGKDQLGKITGLPSAKIVQDTQIVTNFIHSRAILEILEKQIGVRAKFMREDTDFLARLKSDATYEEFLDYWDSMVKTSVSPSSGIITVTARAFSGNDSRAVLTAVIAASERTINQLSDRIWKDVVATSTTNLDRASAKLQEVRERMARQQNKTGVLTIEGASAMLSNLMTSLQKEKIELEQSYAVKLENVSKEAPQMRVLAREIQSKQAQIDDLQRQIAGPTQASEQNLANVSTELSGLQFELQLAEQQFAASVRSFEQVQFISKQQLMYLDSFLEPSLPDEALYPRRAFWILIVGIASVFAWGLCMGALVLTRNKFAG</sequence>
<evidence type="ECO:0000313" key="1">
    <source>
        <dbReference type="EMBL" id="MBP1872365.1"/>
    </source>
</evidence>